<accession>A0ABC9FMJ6</accession>
<sequence length="381" mass="42008">MAPPPPPLMDELIEEFLLRLPPEDPASLVRAALVCKPWSRLIFCRRFRRRYREHHRTPPLLGSIQDLGRSNFRSLARFVSTSSFRPPRPELRGWSAIHSFHGRVLCCPPLFGDVLHKKRLVVWNLMTGEHRELPRLSWCPYPGPDWNAAVLCASSVGAGCTDPDCHRGPFLVVFLGTFDYNTVANVYSSETDAWGEATFTHNDYQQFSFLTGALVGNALYFSTSTRIELVKYDLTTRETSAINLPPQASGQYTVLMAMEDGRLGFATIQESKLNLWSKEDGQDGDARWEQSGIIELDALLPVEALSPEPHVVACADGGGVIFLWTCAGFFSIDVKSRRVKELLGLKGHGFGFSVVPVTSFCTPALGMVNTGEGSGAGASSA</sequence>
<dbReference type="PANTHER" id="PTHR32133:SF386">
    <property type="entry name" value="F-BOX DOMAIN-CONTAINING PROTEIN"/>
    <property type="match status" value="1"/>
</dbReference>
<dbReference type="SUPFAM" id="SSF81383">
    <property type="entry name" value="F-box domain"/>
    <property type="match status" value="1"/>
</dbReference>
<keyword evidence="3" id="KW-1185">Reference proteome</keyword>
<feature type="domain" description="F-box protein AT5G49610-like beta-propeller" evidence="1">
    <location>
        <begin position="180"/>
        <end position="359"/>
    </location>
</feature>
<dbReference type="Pfam" id="PF23635">
    <property type="entry name" value="Beta-prop_AT5G49610-like"/>
    <property type="match status" value="1"/>
</dbReference>
<organism evidence="2 3">
    <name type="scientific">Urochloa decumbens</name>
    <dbReference type="NCBI Taxonomy" id="240449"/>
    <lineage>
        <taxon>Eukaryota</taxon>
        <taxon>Viridiplantae</taxon>
        <taxon>Streptophyta</taxon>
        <taxon>Embryophyta</taxon>
        <taxon>Tracheophyta</taxon>
        <taxon>Spermatophyta</taxon>
        <taxon>Magnoliopsida</taxon>
        <taxon>Liliopsida</taxon>
        <taxon>Poales</taxon>
        <taxon>Poaceae</taxon>
        <taxon>PACMAD clade</taxon>
        <taxon>Panicoideae</taxon>
        <taxon>Panicodae</taxon>
        <taxon>Paniceae</taxon>
        <taxon>Melinidinae</taxon>
        <taxon>Urochloa</taxon>
    </lineage>
</organism>
<dbReference type="InterPro" id="IPR056594">
    <property type="entry name" value="AT5G49610-like_b-prop"/>
</dbReference>
<dbReference type="PANTHER" id="PTHR32133">
    <property type="entry name" value="OS07G0120400 PROTEIN"/>
    <property type="match status" value="1"/>
</dbReference>
<gene>
    <name evidence="2" type="ORF">URODEC1_LOCUS107214</name>
</gene>
<evidence type="ECO:0000313" key="3">
    <source>
        <dbReference type="Proteomes" id="UP001497457"/>
    </source>
</evidence>
<protein>
    <recommendedName>
        <fullName evidence="1">F-box protein AT5G49610-like beta-propeller domain-containing protein</fullName>
    </recommendedName>
</protein>
<reference evidence="2" key="1">
    <citation type="submission" date="2024-10" db="EMBL/GenBank/DDBJ databases">
        <authorList>
            <person name="Ryan C."/>
        </authorList>
    </citation>
    <scope>NUCLEOTIDE SEQUENCE [LARGE SCALE GENOMIC DNA]</scope>
</reference>
<evidence type="ECO:0000313" key="2">
    <source>
        <dbReference type="EMBL" id="CAL5078605.1"/>
    </source>
</evidence>
<name>A0ABC9FMJ6_9POAL</name>
<evidence type="ECO:0000259" key="1">
    <source>
        <dbReference type="Pfam" id="PF23635"/>
    </source>
</evidence>
<dbReference type="AlphaFoldDB" id="A0ABC9FMJ6"/>
<proteinExistence type="predicted"/>
<dbReference type="InterPro" id="IPR036047">
    <property type="entry name" value="F-box-like_dom_sf"/>
</dbReference>
<dbReference type="EMBL" id="OZ075117">
    <property type="protein sequence ID" value="CAL5078605.1"/>
    <property type="molecule type" value="Genomic_DNA"/>
</dbReference>
<dbReference type="Proteomes" id="UP001497457">
    <property type="component" value="Chromosome 7b"/>
</dbReference>